<dbReference type="PROSITE" id="PS50902">
    <property type="entry name" value="FLAVODOXIN_LIKE"/>
    <property type="match status" value="1"/>
</dbReference>
<reference evidence="13 14" key="1">
    <citation type="journal article" date="2016" name="PLoS ONE">
        <title>Sequence Assembly of Yarrowia lipolytica Strain W29/CLIB89 Shows Transposable Element Diversity.</title>
        <authorList>
            <person name="Magnan C."/>
            <person name="Yu J."/>
            <person name="Chang I."/>
            <person name="Jahn E."/>
            <person name="Kanomata Y."/>
            <person name="Wu J."/>
            <person name="Zeller M."/>
            <person name="Oakes M."/>
            <person name="Baldi P."/>
            <person name="Sandmeyer S."/>
        </authorList>
    </citation>
    <scope>NUCLEOTIDE SEQUENCE [LARGE SCALE GENOMIC DNA]</scope>
    <source>
        <strain evidence="14">CLIB89(W29)</strain>
    </source>
</reference>
<evidence type="ECO:0000256" key="1">
    <source>
        <dbReference type="ARBA" id="ARBA00001917"/>
    </source>
</evidence>
<feature type="region of interest" description="Disordered" evidence="10">
    <location>
        <begin position="26"/>
        <end position="76"/>
    </location>
</feature>
<comment type="function">
    <text evidence="9">NADPH-dependent reductase which is a central component of the cytosolic iron-sulfur (Fe-S) protein assembly (CIA) machinery. Transfers electrons from NADPH via its FAD and FMN prosthetic groups to the [2Fe-2S] cluster of DRE2, another key component of the CIA machinery. In turn, this reduced cluster provides electrons for assembly of cytosolic iron-sulfur cluster proteins. Positively controls H(2)O(2)-induced cell death.</text>
</comment>
<evidence type="ECO:0000259" key="11">
    <source>
        <dbReference type="PROSITE" id="PS50902"/>
    </source>
</evidence>
<proteinExistence type="inferred from homology"/>
<gene>
    <name evidence="9" type="primary">TAH18</name>
    <name evidence="13" type="ORF">YALI1_C13106g</name>
</gene>
<evidence type="ECO:0000256" key="10">
    <source>
        <dbReference type="SAM" id="MobiDB-lite"/>
    </source>
</evidence>
<keyword evidence="6 9" id="KW-0274">FAD</keyword>
<dbReference type="InterPro" id="IPR001709">
    <property type="entry name" value="Flavoprot_Pyr_Nucl_cyt_Rdtase"/>
</dbReference>
<dbReference type="GO" id="GO:0050660">
    <property type="term" value="F:flavin adenine dinucleotide binding"/>
    <property type="evidence" value="ECO:0007669"/>
    <property type="project" value="UniProtKB-UniRule"/>
</dbReference>
<dbReference type="PRINTS" id="PR00369">
    <property type="entry name" value="FLAVODOXIN"/>
</dbReference>
<dbReference type="EMBL" id="CP017555">
    <property type="protein sequence ID" value="AOW02580.1"/>
    <property type="molecule type" value="Genomic_DNA"/>
</dbReference>
<comment type="cofactor">
    <cofactor evidence="1 9">
        <name>FMN</name>
        <dbReference type="ChEBI" id="CHEBI:58210"/>
    </cofactor>
</comment>
<evidence type="ECO:0000259" key="12">
    <source>
        <dbReference type="PROSITE" id="PS51384"/>
    </source>
</evidence>
<organism evidence="13 14">
    <name type="scientific">Yarrowia lipolytica</name>
    <name type="common">Candida lipolytica</name>
    <dbReference type="NCBI Taxonomy" id="4952"/>
    <lineage>
        <taxon>Eukaryota</taxon>
        <taxon>Fungi</taxon>
        <taxon>Dikarya</taxon>
        <taxon>Ascomycota</taxon>
        <taxon>Saccharomycotina</taxon>
        <taxon>Dipodascomycetes</taxon>
        <taxon>Dipodascales</taxon>
        <taxon>Dipodascales incertae sedis</taxon>
        <taxon>Yarrowia</taxon>
    </lineage>
</organism>
<feature type="binding site" evidence="9">
    <location>
        <begin position="515"/>
        <end position="518"/>
    </location>
    <ligand>
        <name>FAD</name>
        <dbReference type="ChEBI" id="CHEBI:57692"/>
    </ligand>
</feature>
<keyword evidence="9" id="KW-0496">Mitochondrion</keyword>
<comment type="caution">
    <text evidence="9">Lacks conserved residue(s) required for the propagation of feature annotation.</text>
</comment>
<feature type="binding site" evidence="9">
    <location>
        <begin position="607"/>
        <end position="608"/>
    </location>
    <ligand>
        <name>NADP(+)</name>
        <dbReference type="ChEBI" id="CHEBI:58349"/>
    </ligand>
</feature>
<feature type="binding site" evidence="9">
    <location>
        <position position="688"/>
    </location>
    <ligand>
        <name>FAD</name>
        <dbReference type="ChEBI" id="CHEBI:57692"/>
    </ligand>
</feature>
<dbReference type="Pfam" id="PF00258">
    <property type="entry name" value="Flavodoxin_1"/>
    <property type="match status" value="1"/>
</dbReference>
<dbReference type="InterPro" id="IPR028879">
    <property type="entry name" value="NDOR1"/>
</dbReference>
<dbReference type="eggNOG" id="KOG1159">
    <property type="taxonomic scope" value="Eukaryota"/>
</dbReference>
<dbReference type="GO" id="GO:0005739">
    <property type="term" value="C:mitochondrion"/>
    <property type="evidence" value="ECO:0007669"/>
    <property type="project" value="UniProtKB-SubCell"/>
</dbReference>
<feature type="binding site" evidence="9">
    <location>
        <begin position="483"/>
        <end position="486"/>
    </location>
    <ligand>
        <name>FAD</name>
        <dbReference type="ChEBI" id="CHEBI:57692"/>
    </ligand>
</feature>
<keyword evidence="5 9" id="KW-0288">FMN</keyword>
<dbReference type="InterPro" id="IPR017938">
    <property type="entry name" value="Riboflavin_synthase-like_b-brl"/>
</dbReference>
<comment type="similarity">
    <text evidence="9">Belongs to the NADPH-dependent diflavin oxidoreductase NDOR1 family.</text>
</comment>
<dbReference type="VEuPathDB" id="FungiDB:YALI1_C13106g"/>
<dbReference type="Proteomes" id="UP000182444">
    <property type="component" value="Chromosome 1C"/>
</dbReference>
<dbReference type="Gene3D" id="1.20.990.10">
    <property type="entry name" value="NADPH-cytochrome p450 Reductase, Chain A, domain 3"/>
    <property type="match status" value="1"/>
</dbReference>
<dbReference type="GO" id="GO:0010181">
    <property type="term" value="F:FMN binding"/>
    <property type="evidence" value="ECO:0007669"/>
    <property type="project" value="UniProtKB-UniRule"/>
</dbReference>
<dbReference type="FunFam" id="3.40.50.80:FF:000030">
    <property type="entry name" value="NADPH-dependent diflavin oxidoreductase 1"/>
    <property type="match status" value="1"/>
</dbReference>
<evidence type="ECO:0000256" key="7">
    <source>
        <dbReference type="ARBA" id="ARBA00022857"/>
    </source>
</evidence>
<dbReference type="Pfam" id="PF00175">
    <property type="entry name" value="NAD_binding_1"/>
    <property type="match status" value="1"/>
</dbReference>
<dbReference type="EC" id="1.18.1.-" evidence="9"/>
<keyword evidence="3 9" id="KW-0963">Cytoplasm</keyword>
<feature type="compositionally biased region" description="Basic and acidic residues" evidence="10">
    <location>
        <begin position="59"/>
        <end position="68"/>
    </location>
</feature>
<dbReference type="PRINTS" id="PR00371">
    <property type="entry name" value="FPNCR"/>
</dbReference>
<dbReference type="AlphaFoldDB" id="A0A1D8NAC2"/>
<dbReference type="InterPro" id="IPR023173">
    <property type="entry name" value="NADPH_Cyt_P450_Rdtase_alpha"/>
</dbReference>
<comment type="subunit">
    <text evidence="9">Interacts with DRE2; as part of the cytosolic iron-sulfur (Fe-S) protein assembly (CIA) machinery.</text>
</comment>
<dbReference type="SUPFAM" id="SSF63380">
    <property type="entry name" value="Riboflavin synthase domain-like"/>
    <property type="match status" value="1"/>
</dbReference>
<evidence type="ECO:0000256" key="3">
    <source>
        <dbReference type="ARBA" id="ARBA00022490"/>
    </source>
</evidence>
<evidence type="ECO:0000256" key="6">
    <source>
        <dbReference type="ARBA" id="ARBA00022827"/>
    </source>
</evidence>
<dbReference type="GO" id="GO:0016226">
    <property type="term" value="P:iron-sulfur cluster assembly"/>
    <property type="evidence" value="ECO:0007669"/>
    <property type="project" value="UniProtKB-UniRule"/>
</dbReference>
<comment type="cofactor">
    <cofactor evidence="2 9">
        <name>FAD</name>
        <dbReference type="ChEBI" id="CHEBI:57692"/>
    </cofactor>
</comment>
<feature type="domain" description="Flavodoxin-like" evidence="11">
    <location>
        <begin position="82"/>
        <end position="227"/>
    </location>
</feature>
<dbReference type="InterPro" id="IPR029039">
    <property type="entry name" value="Flavoprotein-like_sf"/>
</dbReference>
<feature type="binding site" evidence="9">
    <location>
        <position position="209"/>
    </location>
    <ligand>
        <name>FMN</name>
        <dbReference type="ChEBI" id="CHEBI:58210"/>
    </ligand>
</feature>
<feature type="binding site" evidence="9">
    <location>
        <begin position="88"/>
        <end position="93"/>
    </location>
    <ligand>
        <name>FMN</name>
        <dbReference type="ChEBI" id="CHEBI:58210"/>
    </ligand>
</feature>
<dbReference type="InterPro" id="IPR039261">
    <property type="entry name" value="FNR_nucleotide-bd"/>
</dbReference>
<dbReference type="KEGG" id="yli:2909766"/>
<dbReference type="GO" id="GO:0160246">
    <property type="term" value="F:NADPH-iron-sulfur [2Fe-2S] protein oxidoreductase activity"/>
    <property type="evidence" value="ECO:0007669"/>
    <property type="project" value="InterPro"/>
</dbReference>
<evidence type="ECO:0000256" key="8">
    <source>
        <dbReference type="ARBA" id="ARBA00023002"/>
    </source>
</evidence>
<dbReference type="InterPro" id="IPR003097">
    <property type="entry name" value="CysJ-like_FAD-binding"/>
</dbReference>
<dbReference type="InterPro" id="IPR001094">
    <property type="entry name" value="Flavdoxin-like"/>
</dbReference>
<dbReference type="GO" id="GO:0016651">
    <property type="term" value="F:oxidoreductase activity, acting on NAD(P)H"/>
    <property type="evidence" value="ECO:0007669"/>
    <property type="project" value="UniProtKB-UniRule"/>
</dbReference>
<evidence type="ECO:0000313" key="13">
    <source>
        <dbReference type="EMBL" id="AOW02580.1"/>
    </source>
</evidence>
<evidence type="ECO:0000256" key="9">
    <source>
        <dbReference type="HAMAP-Rule" id="MF_03178"/>
    </source>
</evidence>
<dbReference type="PANTHER" id="PTHR19384">
    <property type="entry name" value="NITRIC OXIDE SYNTHASE-RELATED"/>
    <property type="match status" value="1"/>
</dbReference>
<feature type="binding site" evidence="9">
    <location>
        <begin position="174"/>
        <end position="183"/>
    </location>
    <ligand>
        <name>FMN</name>
        <dbReference type="ChEBI" id="CHEBI:58210"/>
    </ligand>
</feature>
<evidence type="ECO:0000256" key="2">
    <source>
        <dbReference type="ARBA" id="ARBA00001974"/>
    </source>
</evidence>
<dbReference type="HAMAP" id="MF_03178">
    <property type="entry name" value="NDOR1"/>
    <property type="match status" value="1"/>
</dbReference>
<comment type="similarity">
    <text evidence="9">In the C-terminal section; belongs to the flavoprotein pyridine nucleotide cytochrome reductase family.</text>
</comment>
<name>A0A1D8NAC2_YARLL</name>
<protein>
    <recommendedName>
        <fullName evidence="9">NADPH-dependent diflavin oxidoreductase 1</fullName>
        <ecNumber evidence="9">1.18.1.-</ecNumber>
    </recommendedName>
    <alternativeName>
        <fullName evidence="9">NADPH-dependent FMN and FAD-containing oxidoreductase</fullName>
    </alternativeName>
</protein>
<dbReference type="Gene3D" id="2.40.30.10">
    <property type="entry name" value="Translation factors"/>
    <property type="match status" value="1"/>
</dbReference>
<comment type="catalytic activity">
    <reaction evidence="9">
        <text>2 oxidized [2Fe-2S]-[protein] + NADPH = 2 reduced [2Fe-2S]-[protein] + NADP(+) + H(+)</text>
        <dbReference type="Rhea" id="RHEA:67716"/>
        <dbReference type="Rhea" id="RHEA-COMP:17327"/>
        <dbReference type="Rhea" id="RHEA-COMP:17328"/>
        <dbReference type="ChEBI" id="CHEBI:15378"/>
        <dbReference type="ChEBI" id="CHEBI:33737"/>
        <dbReference type="ChEBI" id="CHEBI:33738"/>
        <dbReference type="ChEBI" id="CHEBI:57783"/>
        <dbReference type="ChEBI" id="CHEBI:58349"/>
    </reaction>
</comment>
<dbReference type="SUPFAM" id="SSF52343">
    <property type="entry name" value="Ferredoxin reductase-like, C-terminal NADP-linked domain"/>
    <property type="match status" value="1"/>
</dbReference>
<comment type="similarity">
    <text evidence="9">In the N-terminal section; belongs to the flavodoxin family.</text>
</comment>
<dbReference type="SUPFAM" id="SSF52218">
    <property type="entry name" value="Flavoproteins"/>
    <property type="match status" value="1"/>
</dbReference>
<dbReference type="InterPro" id="IPR001433">
    <property type="entry name" value="OxRdtase_FAD/NAD-bd"/>
</dbReference>
<keyword evidence="8 9" id="KW-0560">Oxidoreductase</keyword>
<dbReference type="PROSITE" id="PS51384">
    <property type="entry name" value="FAD_FR"/>
    <property type="match status" value="1"/>
</dbReference>
<evidence type="ECO:0000313" key="14">
    <source>
        <dbReference type="Proteomes" id="UP000182444"/>
    </source>
</evidence>
<dbReference type="InterPro" id="IPR017927">
    <property type="entry name" value="FAD-bd_FR_type"/>
</dbReference>
<feature type="binding site" evidence="9">
    <location>
        <begin position="136"/>
        <end position="139"/>
    </location>
    <ligand>
        <name>FMN</name>
        <dbReference type="ChEBI" id="CHEBI:58210"/>
    </ligand>
</feature>
<evidence type="ECO:0000256" key="5">
    <source>
        <dbReference type="ARBA" id="ARBA00022643"/>
    </source>
</evidence>
<feature type="binding site" evidence="9">
    <location>
        <begin position="613"/>
        <end position="617"/>
    </location>
    <ligand>
        <name>NADP(+)</name>
        <dbReference type="ChEBI" id="CHEBI:58349"/>
    </ligand>
</feature>
<sequence length="688" mass="77575">MSFLLNLIPAISHTNHDEMHEPNQTHLHRHADTSPTNQHNTSHKMTTTEPIHVTTGSGESRDHTEPRHVTPTSPNALDGRRITIAYATETGNAQDFATLLGNACTRLRFESHVVQMNDLSPETLTQDVSVLVIVCSTTGQGEIPLNGKKLWKFLLRKKLPPNLLSHVTFTTFGLGDSSYPRFNWAIRKIHKRLSQLGASEVGSRGECDDMSPDSIETMYNEWQARFCESLLKAFPLPEGVEVIPGEKLLPAKFPVKVLTNKPKRDTSDADHVACTRKDVLQGTVVGNERVTAKGHFQDVRFFQIDANTEDNDMADLSRDFSKLNSDSRDLHDVSRAVSAGSSIDFSTGDTVSLFPQNSVADVDLLLRDQGWEDIADYKLDAPSLPPIEGGYVTPLTLRSLITHHLDIMGIPRQSFFTYVFHFATSERQKERLQEFSQPGEGLEDLFDYANRPRRSILEVVTEFDSLKIPLKYVLDVFPLMRPRLFSISQKAHTMPIQLCVAIVKYQTIIKRIREGVLTRWLGGLAIGQKIVFTKHSTPIPDLDNYDVIMVAPGTGVAPMRSLILSRESEKETVLFFGNRFREKDFLFQADLEKAVGDKKLNLFTSFSRDENSGGYVQQEMYRQKELVARVLCSKQGVLYVCGSSGKMPREVRITVVTCVQEVNGWTEEQAEEWVKGMEKSGRYLQETW</sequence>
<feature type="binding site" evidence="9">
    <location>
        <position position="453"/>
    </location>
    <ligand>
        <name>FAD</name>
        <dbReference type="ChEBI" id="CHEBI:57692"/>
    </ligand>
</feature>
<dbReference type="PANTHER" id="PTHR19384:SF10">
    <property type="entry name" value="NADPH-DEPENDENT DIFLAVIN OXIDOREDUCTASE 1"/>
    <property type="match status" value="1"/>
</dbReference>
<accession>A0A1D8NAC2</accession>
<dbReference type="Gene3D" id="3.40.50.80">
    <property type="entry name" value="Nucleotide-binding domain of ferredoxin-NADP reductase (FNR) module"/>
    <property type="match status" value="1"/>
</dbReference>
<evidence type="ECO:0000256" key="4">
    <source>
        <dbReference type="ARBA" id="ARBA00022630"/>
    </source>
</evidence>
<dbReference type="VEuPathDB" id="FungiDB:YALI0_C09460g"/>
<dbReference type="InterPro" id="IPR008254">
    <property type="entry name" value="Flavodoxin/NO_synth"/>
</dbReference>
<feature type="binding site" evidence="9">
    <location>
        <position position="554"/>
    </location>
    <ligand>
        <name>NADP(+)</name>
        <dbReference type="ChEBI" id="CHEBI:58349"/>
    </ligand>
</feature>
<comment type="subcellular location">
    <subcellularLocation>
        <location evidence="9">Cytoplasm</location>
    </subcellularLocation>
    <subcellularLocation>
        <location evidence="9">Mitochondrion</location>
    </subcellularLocation>
    <text evidence="9">Relocalizes to mitochondria after H(2)O(2) exposure.</text>
</comment>
<feature type="compositionally biased region" description="Polar residues" evidence="10">
    <location>
        <begin position="33"/>
        <end position="58"/>
    </location>
</feature>
<keyword evidence="7 9" id="KW-0521">NADP</keyword>
<dbReference type="GO" id="GO:0050661">
    <property type="term" value="F:NADP binding"/>
    <property type="evidence" value="ECO:0007669"/>
    <property type="project" value="UniProtKB-UniRule"/>
</dbReference>
<dbReference type="Pfam" id="PF00667">
    <property type="entry name" value="FAD_binding_1"/>
    <property type="match status" value="1"/>
</dbReference>
<feature type="domain" description="FAD-binding FR-type" evidence="12">
    <location>
        <begin position="277"/>
        <end position="543"/>
    </location>
</feature>
<keyword evidence="4 9" id="KW-0285">Flavoprotein</keyword>
<dbReference type="Gene3D" id="3.40.50.360">
    <property type="match status" value="1"/>
</dbReference>
<dbReference type="GO" id="GO:0005829">
    <property type="term" value="C:cytosol"/>
    <property type="evidence" value="ECO:0007669"/>
    <property type="project" value="TreeGrafter"/>
</dbReference>